<dbReference type="AlphaFoldDB" id="A0A5C6S4X8"/>
<dbReference type="PANTHER" id="PTHR30040:SF2">
    <property type="entry name" value="FAD:PROTEIN FMN TRANSFERASE"/>
    <property type="match status" value="1"/>
</dbReference>
<comment type="cofactor">
    <cofactor evidence="11">
        <name>Mg(2+)</name>
        <dbReference type="ChEBI" id="CHEBI:18420"/>
    </cofactor>
    <cofactor evidence="11">
        <name>Mn(2+)</name>
        <dbReference type="ChEBI" id="CHEBI:29035"/>
    </cofactor>
    <text evidence="11">Magnesium. Can also use manganese.</text>
</comment>
<dbReference type="Gene3D" id="3.10.520.10">
    <property type="entry name" value="ApbE-like domains"/>
    <property type="match status" value="1"/>
</dbReference>
<keyword evidence="7 10" id="KW-0460">Magnesium</keyword>
<feature type="binding site" evidence="11">
    <location>
        <position position="305"/>
    </location>
    <ligand>
        <name>Mg(2+)</name>
        <dbReference type="ChEBI" id="CHEBI:18420"/>
    </ligand>
</feature>
<dbReference type="Pfam" id="PF02424">
    <property type="entry name" value="ApbE"/>
    <property type="match status" value="1"/>
</dbReference>
<feature type="chain" id="PRO_5023031415" description="FAD:protein FMN transferase" evidence="12">
    <location>
        <begin position="24"/>
        <end position="356"/>
    </location>
</feature>
<evidence type="ECO:0000313" key="13">
    <source>
        <dbReference type="EMBL" id="TXB69479.1"/>
    </source>
</evidence>
<dbReference type="Proteomes" id="UP000321580">
    <property type="component" value="Unassembled WGS sequence"/>
</dbReference>
<comment type="caution">
    <text evidence="13">The sequence shown here is derived from an EMBL/GenBank/DDBJ whole genome shotgun (WGS) entry which is preliminary data.</text>
</comment>
<evidence type="ECO:0000256" key="10">
    <source>
        <dbReference type="PIRNR" id="PIRNR006268"/>
    </source>
</evidence>
<dbReference type="GO" id="GO:0005886">
    <property type="term" value="C:plasma membrane"/>
    <property type="evidence" value="ECO:0007669"/>
    <property type="project" value="UniProtKB-SubCell"/>
</dbReference>
<organism evidence="13 14">
    <name type="scientific">Phaeodactylibacter luteus</name>
    <dbReference type="NCBI Taxonomy" id="1564516"/>
    <lineage>
        <taxon>Bacteria</taxon>
        <taxon>Pseudomonadati</taxon>
        <taxon>Bacteroidota</taxon>
        <taxon>Saprospiria</taxon>
        <taxon>Saprospirales</taxon>
        <taxon>Haliscomenobacteraceae</taxon>
        <taxon>Phaeodactylibacter</taxon>
    </lineage>
</organism>
<dbReference type="EC" id="2.7.1.180" evidence="1 10"/>
<dbReference type="SUPFAM" id="SSF143631">
    <property type="entry name" value="ApbE-like"/>
    <property type="match status" value="1"/>
</dbReference>
<evidence type="ECO:0000256" key="1">
    <source>
        <dbReference type="ARBA" id="ARBA00011955"/>
    </source>
</evidence>
<keyword evidence="14" id="KW-1185">Reference proteome</keyword>
<name>A0A5C6S4X8_9BACT</name>
<evidence type="ECO:0000256" key="7">
    <source>
        <dbReference type="ARBA" id="ARBA00022842"/>
    </source>
</evidence>
<evidence type="ECO:0000256" key="6">
    <source>
        <dbReference type="ARBA" id="ARBA00022827"/>
    </source>
</evidence>
<reference evidence="13 14" key="1">
    <citation type="submission" date="2019-08" db="EMBL/GenBank/DDBJ databases">
        <title>Genome of Phaeodactylibacter luteus.</title>
        <authorList>
            <person name="Bowman J.P."/>
        </authorList>
    </citation>
    <scope>NUCLEOTIDE SEQUENCE [LARGE SCALE GENOMIC DNA]</scope>
    <source>
        <strain evidence="13 14">KCTC 42180</strain>
    </source>
</reference>
<dbReference type="InterPro" id="IPR003374">
    <property type="entry name" value="ApbE-like_sf"/>
</dbReference>
<evidence type="ECO:0000313" key="14">
    <source>
        <dbReference type="Proteomes" id="UP000321580"/>
    </source>
</evidence>
<dbReference type="InterPro" id="IPR024932">
    <property type="entry name" value="ApbE"/>
</dbReference>
<keyword evidence="12" id="KW-0732">Signal</keyword>
<evidence type="ECO:0000256" key="5">
    <source>
        <dbReference type="ARBA" id="ARBA00022723"/>
    </source>
</evidence>
<keyword evidence="3 10" id="KW-0285">Flavoprotein</keyword>
<evidence type="ECO:0000256" key="3">
    <source>
        <dbReference type="ARBA" id="ARBA00022630"/>
    </source>
</evidence>
<keyword evidence="12" id="KW-1003">Cell membrane</keyword>
<comment type="function">
    <text evidence="12">Flavin transferase that catalyzes the transfer of the FMN moiety of FAD and its covalent binding to the hydroxyl group of a threonine residue in a target flavoprotein.</text>
</comment>
<keyword evidence="12" id="KW-0997">Cell inner membrane</keyword>
<evidence type="ECO:0000256" key="2">
    <source>
        <dbReference type="ARBA" id="ARBA00016337"/>
    </source>
</evidence>
<dbReference type="OrthoDB" id="9778595at2"/>
<keyword evidence="12" id="KW-0472">Membrane</keyword>
<dbReference type="GO" id="GO:0016740">
    <property type="term" value="F:transferase activity"/>
    <property type="evidence" value="ECO:0007669"/>
    <property type="project" value="UniProtKB-UniRule"/>
</dbReference>
<feature type="signal peptide" evidence="12">
    <location>
        <begin position="1"/>
        <end position="23"/>
    </location>
</feature>
<comment type="similarity">
    <text evidence="10 12">Belongs to the ApbE family.</text>
</comment>
<proteinExistence type="inferred from homology"/>
<evidence type="ECO:0000256" key="4">
    <source>
        <dbReference type="ARBA" id="ARBA00022679"/>
    </source>
</evidence>
<dbReference type="PANTHER" id="PTHR30040">
    <property type="entry name" value="THIAMINE BIOSYNTHESIS LIPOPROTEIN APBE"/>
    <property type="match status" value="1"/>
</dbReference>
<dbReference type="GO" id="GO:0046872">
    <property type="term" value="F:metal ion binding"/>
    <property type="evidence" value="ECO:0007669"/>
    <property type="project" value="UniProtKB-UniRule"/>
</dbReference>
<gene>
    <name evidence="13" type="ORF">FRY97_01330</name>
</gene>
<feature type="binding site" evidence="11">
    <location>
        <position position="189"/>
    </location>
    <ligand>
        <name>Mg(2+)</name>
        <dbReference type="ChEBI" id="CHEBI:18420"/>
    </ligand>
</feature>
<dbReference type="RefSeq" id="WP_147165611.1">
    <property type="nucleotide sequence ID" value="NZ_VOOR01000002.1"/>
</dbReference>
<feature type="binding site" evidence="11">
    <location>
        <position position="309"/>
    </location>
    <ligand>
        <name>Mg(2+)</name>
        <dbReference type="ChEBI" id="CHEBI:18420"/>
    </ligand>
</feature>
<keyword evidence="6 10" id="KW-0274">FAD</keyword>
<keyword evidence="12" id="KW-0449">Lipoprotein</keyword>
<dbReference type="PROSITE" id="PS51257">
    <property type="entry name" value="PROKAR_LIPOPROTEIN"/>
    <property type="match status" value="1"/>
</dbReference>
<sequence>MSMIRTGAALLLMALMAACGGPAPVHEGYPVFQGETMGTYYRVTAGLKDTLGVQASLDSLLRALNLEVSTYIPQSTISRFNQADSLLELSVDPVTGAAKKGGNPHFLANYKAALSIYEKTAGYFDPTVMPLVNYWGFGYTEKRKVTEVDSFLVDSLKAQVGMEKLSLEVYDDGAVLRKLQKGIQLDFSAIAKGYGVDLIGQFLEEKGCSNYLVDIGGEALGKGERPGGGPWKLGINTPEEQAGLDDIQIAVPLRDQALATSGNYRNFYESNGVKYSHTISPKTGYPERNTLLSASVFAPSCTEADALATAFMTMGADKAFELASSMPMVEAYFIVSTEDGSMDARFTAGLASIIQQ</sequence>
<keyword evidence="4 10" id="KW-0808">Transferase</keyword>
<accession>A0A5C6S4X8</accession>
<comment type="catalytic activity">
    <reaction evidence="9 10 12">
        <text>L-threonyl-[protein] + FAD = FMN-L-threonyl-[protein] + AMP + H(+)</text>
        <dbReference type="Rhea" id="RHEA:36847"/>
        <dbReference type="Rhea" id="RHEA-COMP:11060"/>
        <dbReference type="Rhea" id="RHEA-COMP:11061"/>
        <dbReference type="ChEBI" id="CHEBI:15378"/>
        <dbReference type="ChEBI" id="CHEBI:30013"/>
        <dbReference type="ChEBI" id="CHEBI:57692"/>
        <dbReference type="ChEBI" id="CHEBI:74257"/>
        <dbReference type="ChEBI" id="CHEBI:456215"/>
        <dbReference type="EC" id="2.7.1.180"/>
    </reaction>
</comment>
<protein>
    <recommendedName>
        <fullName evidence="2 10">FAD:protein FMN transferase</fullName>
        <ecNumber evidence="1 10">2.7.1.180</ecNumber>
    </recommendedName>
    <alternativeName>
        <fullName evidence="8 10">Flavin transferase</fullName>
    </alternativeName>
</protein>
<comment type="subcellular location">
    <subcellularLocation>
        <location evidence="12">Cell inner membrane</location>
        <topology evidence="12">Lipid-anchor</topology>
        <orientation evidence="12">Periplasmic side</orientation>
    </subcellularLocation>
</comment>
<evidence type="ECO:0000256" key="12">
    <source>
        <dbReference type="RuleBase" id="RU363002"/>
    </source>
</evidence>
<keyword evidence="5 10" id="KW-0479">Metal-binding</keyword>
<evidence type="ECO:0000256" key="9">
    <source>
        <dbReference type="ARBA" id="ARBA00048540"/>
    </source>
</evidence>
<dbReference type="PIRSF" id="PIRSF006268">
    <property type="entry name" value="ApbE"/>
    <property type="match status" value="1"/>
</dbReference>
<evidence type="ECO:0000256" key="11">
    <source>
        <dbReference type="PIRSR" id="PIRSR006268-2"/>
    </source>
</evidence>
<dbReference type="EMBL" id="VOOR01000002">
    <property type="protein sequence ID" value="TXB69479.1"/>
    <property type="molecule type" value="Genomic_DNA"/>
</dbReference>
<evidence type="ECO:0000256" key="8">
    <source>
        <dbReference type="ARBA" id="ARBA00031306"/>
    </source>
</evidence>